<keyword evidence="1" id="KW-0732">Signal</keyword>
<dbReference type="PANTHER" id="PTHR30006:SF2">
    <property type="entry name" value="ABC TRANSPORTER SUBSTRATE-BINDING PROTEIN"/>
    <property type="match status" value="1"/>
</dbReference>
<dbReference type="Gene3D" id="3.40.190.10">
    <property type="entry name" value="Periplasmic binding protein-like II"/>
    <property type="match status" value="2"/>
</dbReference>
<protein>
    <submittedName>
        <fullName evidence="2">Uncharacterized protein</fullName>
    </submittedName>
</protein>
<accession>H6LF05</accession>
<dbReference type="RefSeq" id="WP_014354515.1">
    <property type="nucleotide sequence ID" value="NC_016894.1"/>
</dbReference>
<reference evidence="3" key="1">
    <citation type="submission" date="2011-07" db="EMBL/GenBank/DDBJ databases">
        <title>Complete genome sequence of Acetobacterium woodii.</title>
        <authorList>
            <person name="Poehlein A."/>
            <person name="Schmidt S."/>
            <person name="Kaster A.-K."/>
            <person name="Goenrich M."/>
            <person name="Vollmers J."/>
            <person name="Thuermer A."/>
            <person name="Gottschalk G."/>
            <person name="Thauer R.K."/>
            <person name="Daniel R."/>
            <person name="Mueller V."/>
        </authorList>
    </citation>
    <scope>NUCLEOTIDE SEQUENCE [LARGE SCALE GENOMIC DNA]</scope>
    <source>
        <strain evidence="3">ATCC 29683 / DSM 1030 / JCM 2381 / KCTC 1655 / WB1</strain>
    </source>
</reference>
<dbReference type="EMBL" id="CP002987">
    <property type="protein sequence ID" value="AFA46911.1"/>
    <property type="molecule type" value="Genomic_DNA"/>
</dbReference>
<organism evidence="2 3">
    <name type="scientific">Acetobacterium woodii (strain ATCC 29683 / DSM 1030 / JCM 2381 / KCTC 1655 / WB1)</name>
    <dbReference type="NCBI Taxonomy" id="931626"/>
    <lineage>
        <taxon>Bacteria</taxon>
        <taxon>Bacillati</taxon>
        <taxon>Bacillota</taxon>
        <taxon>Clostridia</taxon>
        <taxon>Eubacteriales</taxon>
        <taxon>Eubacteriaceae</taxon>
        <taxon>Acetobacterium</taxon>
    </lineage>
</organism>
<dbReference type="STRING" id="931626.Awo_c01010"/>
<dbReference type="Proteomes" id="UP000007177">
    <property type="component" value="Chromosome"/>
</dbReference>
<dbReference type="KEGG" id="awo:Awo_c01010"/>
<dbReference type="PANTHER" id="PTHR30006">
    <property type="entry name" value="THIAMINE-BINDING PERIPLASMIC PROTEIN-RELATED"/>
    <property type="match status" value="1"/>
</dbReference>
<dbReference type="eggNOG" id="COG1840">
    <property type="taxonomic scope" value="Bacteria"/>
</dbReference>
<evidence type="ECO:0000256" key="1">
    <source>
        <dbReference type="ARBA" id="ARBA00022729"/>
    </source>
</evidence>
<dbReference type="Pfam" id="PF13343">
    <property type="entry name" value="SBP_bac_6"/>
    <property type="match status" value="1"/>
</dbReference>
<dbReference type="AlphaFoldDB" id="H6LF05"/>
<gene>
    <name evidence="2" type="ordered locus">Awo_c01010</name>
</gene>
<evidence type="ECO:0000313" key="2">
    <source>
        <dbReference type="EMBL" id="AFA46911.1"/>
    </source>
</evidence>
<sequence length="348" mass="39959">MNPYQAVIDSADFYKEGWINIMSIPSCPIKVETTAAIKAFAEKYNKSHDIKIHYPMADSENAKTYIEALEWVEDPARYPDIVLFCDFKSCFTPNFKRFQAAGLYTDVLKNKRPHPFYEKFDYQDPKETYSMLGASFPVIVVDKSIDPDLPVPKSFKDLLDPIYEKKVSIHGHGAFSCDMSVVMNIYQQYGKEAVLTFAKSIKELRHFSQVVKEAGKGKKDLPPIGIIPEMFKNMIRNKDKVEIIWPEDGAPLFPLFMTVKKEKVERAKELIDYLTGPEIGQFWANSYFAAFNGDVDNKPYDDKPVRFIGWDFIYDQDILAFKEALQGEVIEIISGCPVDQQKKMKLIC</sequence>
<dbReference type="SUPFAM" id="SSF53850">
    <property type="entry name" value="Periplasmic binding protein-like II"/>
    <property type="match status" value="1"/>
</dbReference>
<name>H6LF05_ACEWD</name>
<evidence type="ECO:0000313" key="3">
    <source>
        <dbReference type="Proteomes" id="UP000007177"/>
    </source>
</evidence>
<dbReference type="HOGENOM" id="CLU_055408_0_0_9"/>
<reference evidence="2 3" key="2">
    <citation type="journal article" date="2012" name="PLoS ONE">
        <title>An ancient pathway combining carbon dioxide fixation with the generation and utilization of a sodium ion gradient for ATP synthesis.</title>
        <authorList>
            <person name="Poehlein A."/>
            <person name="Schmidt S."/>
            <person name="Kaster A.K."/>
            <person name="Goenrich M."/>
            <person name="Vollmers J."/>
            <person name="Thurmer A."/>
            <person name="Bertsch J."/>
            <person name="Schuchmann K."/>
            <person name="Voigt B."/>
            <person name="Hecker M."/>
            <person name="Daniel R."/>
            <person name="Thauer R.K."/>
            <person name="Gottschalk G."/>
            <person name="Muller V."/>
        </authorList>
    </citation>
    <scope>NUCLEOTIDE SEQUENCE [LARGE SCALE GENOMIC DNA]</scope>
    <source>
        <strain evidence="3">ATCC 29683 / DSM 1030 / JCM 2381 / KCTC 1655 / WB1</strain>
    </source>
</reference>
<keyword evidence="3" id="KW-1185">Reference proteome</keyword>
<proteinExistence type="predicted"/>